<name>A0A1G8P6S0_9MICC</name>
<evidence type="ECO:0000256" key="1">
    <source>
        <dbReference type="ARBA" id="ARBA00023015"/>
    </source>
</evidence>
<dbReference type="PROSITE" id="PS00622">
    <property type="entry name" value="HTH_LUXR_1"/>
    <property type="match status" value="1"/>
</dbReference>
<dbReference type="CDD" id="cd06170">
    <property type="entry name" value="LuxR_C_like"/>
    <property type="match status" value="1"/>
</dbReference>
<dbReference type="PROSITE" id="PS50043">
    <property type="entry name" value="HTH_LUXR_2"/>
    <property type="match status" value="1"/>
</dbReference>
<dbReference type="PANTHER" id="PTHR44688">
    <property type="entry name" value="DNA-BINDING TRANSCRIPTIONAL ACTIVATOR DEVR_DOSR"/>
    <property type="match status" value="1"/>
</dbReference>
<dbReference type="Gene3D" id="1.10.10.10">
    <property type="entry name" value="Winged helix-like DNA-binding domain superfamily/Winged helix DNA-binding domain"/>
    <property type="match status" value="1"/>
</dbReference>
<evidence type="ECO:0000256" key="3">
    <source>
        <dbReference type="ARBA" id="ARBA00023163"/>
    </source>
</evidence>
<dbReference type="GO" id="GO:0006355">
    <property type="term" value="P:regulation of DNA-templated transcription"/>
    <property type="evidence" value="ECO:0007669"/>
    <property type="project" value="InterPro"/>
</dbReference>
<organism evidence="5 6">
    <name type="scientific">Arthrobacter cupressi</name>
    <dbReference type="NCBI Taxonomy" id="1045773"/>
    <lineage>
        <taxon>Bacteria</taxon>
        <taxon>Bacillati</taxon>
        <taxon>Actinomycetota</taxon>
        <taxon>Actinomycetes</taxon>
        <taxon>Micrococcales</taxon>
        <taxon>Micrococcaceae</taxon>
        <taxon>Arthrobacter</taxon>
    </lineage>
</organism>
<dbReference type="GO" id="GO:0003677">
    <property type="term" value="F:DNA binding"/>
    <property type="evidence" value="ECO:0007669"/>
    <property type="project" value="UniProtKB-KW"/>
</dbReference>
<accession>A0A1G8P6S0</accession>
<dbReference type="InterPro" id="IPR016032">
    <property type="entry name" value="Sig_transdc_resp-reg_C-effctor"/>
</dbReference>
<evidence type="ECO:0000313" key="6">
    <source>
        <dbReference type="Proteomes" id="UP000182130"/>
    </source>
</evidence>
<dbReference type="SMART" id="SM00421">
    <property type="entry name" value="HTH_LUXR"/>
    <property type="match status" value="1"/>
</dbReference>
<keyword evidence="2" id="KW-0238">DNA-binding</keyword>
<keyword evidence="3" id="KW-0804">Transcription</keyword>
<evidence type="ECO:0000256" key="2">
    <source>
        <dbReference type="ARBA" id="ARBA00023125"/>
    </source>
</evidence>
<evidence type="ECO:0000313" key="5">
    <source>
        <dbReference type="EMBL" id="SDI88187.1"/>
    </source>
</evidence>
<dbReference type="Pfam" id="PF00196">
    <property type="entry name" value="GerE"/>
    <property type="match status" value="1"/>
</dbReference>
<keyword evidence="1" id="KW-0805">Transcription regulation</keyword>
<dbReference type="PANTHER" id="PTHR44688:SF16">
    <property type="entry name" value="DNA-BINDING TRANSCRIPTIONAL ACTIVATOR DEVR_DOSR"/>
    <property type="match status" value="1"/>
</dbReference>
<dbReference type="PRINTS" id="PR00038">
    <property type="entry name" value="HTHLUXR"/>
</dbReference>
<protein>
    <submittedName>
        <fullName evidence="5">Regulatory protein, luxR family</fullName>
    </submittedName>
</protein>
<dbReference type="EMBL" id="FNEI01000005">
    <property type="protein sequence ID" value="SDI88187.1"/>
    <property type="molecule type" value="Genomic_DNA"/>
</dbReference>
<evidence type="ECO:0000259" key="4">
    <source>
        <dbReference type="PROSITE" id="PS50043"/>
    </source>
</evidence>
<feature type="domain" description="HTH luxR-type" evidence="4">
    <location>
        <begin position="474"/>
        <end position="539"/>
    </location>
</feature>
<dbReference type="InterPro" id="IPR036388">
    <property type="entry name" value="WH-like_DNA-bd_sf"/>
</dbReference>
<dbReference type="InterPro" id="IPR000792">
    <property type="entry name" value="Tscrpt_reg_LuxR_C"/>
</dbReference>
<dbReference type="Proteomes" id="UP000182130">
    <property type="component" value="Unassembled WGS sequence"/>
</dbReference>
<gene>
    <name evidence="5" type="ORF">SAMN05216555_10577</name>
</gene>
<dbReference type="SUPFAM" id="SSF46894">
    <property type="entry name" value="C-terminal effector domain of the bipartite response regulators"/>
    <property type="match status" value="1"/>
</dbReference>
<keyword evidence="6" id="KW-1185">Reference proteome</keyword>
<reference evidence="6" key="1">
    <citation type="submission" date="2016-10" db="EMBL/GenBank/DDBJ databases">
        <authorList>
            <person name="Varghese N."/>
            <person name="Submissions S."/>
        </authorList>
    </citation>
    <scope>NUCLEOTIDE SEQUENCE [LARGE SCALE GENOMIC DNA]</scope>
    <source>
        <strain evidence="6">CGMCC 1.10783</strain>
    </source>
</reference>
<dbReference type="STRING" id="1045773.SAMN05216555_10577"/>
<dbReference type="AlphaFoldDB" id="A0A1G8P6S0"/>
<proteinExistence type="predicted"/>
<sequence length="544" mass="57550">MERVRDAVADLDEEPRDRARRLYAAREWAAAANAFSAVDPDQLTSDDLAAYADAAWWLGRIGDCIRLNVEACAAFESASRPVDAAAVALRVGIFHLARGDQSQGDGWLGHAERLLEGSPEGRVHGLLRSLTGLDANLLAGRPAAALEVAGQILDLGRRLEDPVLVAVGVNGEGRALTMSGKVAGGLALLDEVMVTVLQGKFDPFMTGVLYCHTIAACHEVGDVRRMGQWTDLAEEWLTKVPAEAVFSAMCAVHRVQLRLMRGEWDKVESQALSLIPGLDANRLDYAAQAWYLIGEARRLRGQANAAGAYAEAHVRGLDPQPGSALLQLAGGDPGGALAAVHAALAAAGQAPLRRAALCAAMVEIAIAAAQFQAARDAVAELEQTASVYATSGLEAMAASGRGAVLLADGRAVEALPVLRDACTRWYRLGSEYEAAKSCLLLAEAYRSLGDVASAGRESVRAQEIFARLGAGGTERGRPDGLSPRECEVLALVADGCSNREIGTALFISDRTVARHLTNIYNKIGVVSRTQAARYAIAHHLSTAP</sequence>